<dbReference type="Proteomes" id="UP001174936">
    <property type="component" value="Unassembled WGS sequence"/>
</dbReference>
<evidence type="ECO:0000313" key="1">
    <source>
        <dbReference type="EMBL" id="KAK0644262.1"/>
    </source>
</evidence>
<organism evidence="1 2">
    <name type="scientific">Cercophora newfieldiana</name>
    <dbReference type="NCBI Taxonomy" id="92897"/>
    <lineage>
        <taxon>Eukaryota</taxon>
        <taxon>Fungi</taxon>
        <taxon>Dikarya</taxon>
        <taxon>Ascomycota</taxon>
        <taxon>Pezizomycotina</taxon>
        <taxon>Sordariomycetes</taxon>
        <taxon>Sordariomycetidae</taxon>
        <taxon>Sordariales</taxon>
        <taxon>Lasiosphaeriaceae</taxon>
        <taxon>Cercophora</taxon>
    </lineage>
</organism>
<evidence type="ECO:0000313" key="2">
    <source>
        <dbReference type="Proteomes" id="UP001174936"/>
    </source>
</evidence>
<name>A0AA39Y3L9_9PEZI</name>
<dbReference type="EMBL" id="JAULSV010000005">
    <property type="protein sequence ID" value="KAK0644262.1"/>
    <property type="molecule type" value="Genomic_DNA"/>
</dbReference>
<dbReference type="PANTHER" id="PTHR40788:SF2">
    <property type="entry name" value="CLR5 DOMAIN-CONTAINING PROTEIN"/>
    <property type="match status" value="1"/>
</dbReference>
<dbReference type="AlphaFoldDB" id="A0AA39Y3L9"/>
<reference evidence="1" key="1">
    <citation type="submission" date="2023-06" db="EMBL/GenBank/DDBJ databases">
        <title>Genome-scale phylogeny and comparative genomics of the fungal order Sordariales.</title>
        <authorList>
            <consortium name="Lawrence Berkeley National Laboratory"/>
            <person name="Hensen N."/>
            <person name="Bonometti L."/>
            <person name="Westerberg I."/>
            <person name="Brannstrom I.O."/>
            <person name="Guillou S."/>
            <person name="Cros-Aarteil S."/>
            <person name="Calhoun S."/>
            <person name="Haridas S."/>
            <person name="Kuo A."/>
            <person name="Mondo S."/>
            <person name="Pangilinan J."/>
            <person name="Riley R."/>
            <person name="Labutti K."/>
            <person name="Andreopoulos B."/>
            <person name="Lipzen A."/>
            <person name="Chen C."/>
            <person name="Yanf M."/>
            <person name="Daum C."/>
            <person name="Ng V."/>
            <person name="Clum A."/>
            <person name="Steindorff A."/>
            <person name="Ohm R."/>
            <person name="Martin F."/>
            <person name="Silar P."/>
            <person name="Natvig D."/>
            <person name="Lalanne C."/>
            <person name="Gautier V."/>
            <person name="Ament-Velasquez S.L."/>
            <person name="Kruys A."/>
            <person name="Hutchinson M.I."/>
            <person name="Powell A.J."/>
            <person name="Barry K."/>
            <person name="Miller A.N."/>
            <person name="Grigoriev I.V."/>
            <person name="Debuchy R."/>
            <person name="Gladieux P."/>
            <person name="Thoren M.H."/>
            <person name="Johannesson H."/>
        </authorList>
    </citation>
    <scope>NUCLEOTIDE SEQUENCE</scope>
    <source>
        <strain evidence="1">SMH2532-1</strain>
    </source>
</reference>
<comment type="caution">
    <text evidence="1">The sequence shown here is derived from an EMBL/GenBank/DDBJ whole genome shotgun (WGS) entry which is preliminary data.</text>
</comment>
<dbReference type="PANTHER" id="PTHR40788">
    <property type="entry name" value="CLR5 DOMAIN-CONTAINING PROTEIN-RELATED"/>
    <property type="match status" value="1"/>
</dbReference>
<proteinExistence type="predicted"/>
<sequence length="176" mass="19620">MLGPACQLLIGLTSRPFARRPSMSAMPGPDTVSTSCGLRSTRKNFNLQSAAAEPTKTAPKTRIKTKGLPAEKHVAQQADETNHIQPTHAPIRVGARALKVFRTLFYNPEVTSSPGEVPWQDFLTSTGLFAAEKLYGSVWQFQRLDEESQSKIQFHQPHPRGKISFTMARRYGRRLT</sequence>
<accession>A0AA39Y3L9</accession>
<keyword evidence="2" id="KW-1185">Reference proteome</keyword>
<gene>
    <name evidence="1" type="ORF">B0T16DRAFT_417404</name>
</gene>
<protein>
    <submittedName>
        <fullName evidence="1">Uncharacterized protein</fullName>
    </submittedName>
</protein>